<dbReference type="AlphaFoldDB" id="A0A914CQN5"/>
<evidence type="ECO:0000313" key="2">
    <source>
        <dbReference type="WBParaSite" id="ACRNAN_scaffold13421.g30536.t1"/>
    </source>
</evidence>
<name>A0A914CQN5_9BILA</name>
<sequence>MNEARRRVTLHCTKTKQNFKLKLDPNGNLCLSCLKDFGIDAIGVRYKVTSSDEYMVIPAEPNGLIEEPEEGWDGLNLEIFHRLSDTQECYQSVDQIANMSYPTEEDKFIKEEPDLETFNIDQERDYNGISASSPYINYDCQNIEKFICFKITMWAHVKESLFGSKI</sequence>
<accession>A0A914CQN5</accession>
<evidence type="ECO:0000313" key="1">
    <source>
        <dbReference type="Proteomes" id="UP000887540"/>
    </source>
</evidence>
<proteinExistence type="predicted"/>
<reference evidence="2" key="1">
    <citation type="submission" date="2022-11" db="UniProtKB">
        <authorList>
            <consortium name="WormBaseParasite"/>
        </authorList>
    </citation>
    <scope>IDENTIFICATION</scope>
</reference>
<organism evidence="1 2">
    <name type="scientific">Acrobeloides nanus</name>
    <dbReference type="NCBI Taxonomy" id="290746"/>
    <lineage>
        <taxon>Eukaryota</taxon>
        <taxon>Metazoa</taxon>
        <taxon>Ecdysozoa</taxon>
        <taxon>Nematoda</taxon>
        <taxon>Chromadorea</taxon>
        <taxon>Rhabditida</taxon>
        <taxon>Tylenchina</taxon>
        <taxon>Cephalobomorpha</taxon>
        <taxon>Cephaloboidea</taxon>
        <taxon>Cephalobidae</taxon>
        <taxon>Acrobeloides</taxon>
    </lineage>
</organism>
<dbReference type="WBParaSite" id="ACRNAN_scaffold13421.g30536.t1">
    <property type="protein sequence ID" value="ACRNAN_scaffold13421.g30536.t1"/>
    <property type="gene ID" value="ACRNAN_scaffold13421.g30536"/>
</dbReference>
<dbReference type="Proteomes" id="UP000887540">
    <property type="component" value="Unplaced"/>
</dbReference>
<protein>
    <submittedName>
        <fullName evidence="2">Uncharacterized protein</fullName>
    </submittedName>
</protein>
<keyword evidence="1" id="KW-1185">Reference proteome</keyword>